<dbReference type="Pfam" id="PF01553">
    <property type="entry name" value="Acyltransferase"/>
    <property type="match status" value="1"/>
</dbReference>
<dbReference type="NCBIfam" id="TIGR00530">
    <property type="entry name" value="AGP_acyltrn"/>
    <property type="match status" value="1"/>
</dbReference>
<keyword evidence="8 9" id="KW-0012">Acyltransferase</keyword>
<reference evidence="12 13" key="1">
    <citation type="submission" date="2006-10" db="EMBL/GenBank/DDBJ databases">
        <title>Complete sequence of Syntrophobacter fumaroxidans MPOB.</title>
        <authorList>
            <consortium name="US DOE Joint Genome Institute"/>
            <person name="Copeland A."/>
            <person name="Lucas S."/>
            <person name="Lapidus A."/>
            <person name="Barry K."/>
            <person name="Detter J.C."/>
            <person name="Glavina del Rio T."/>
            <person name="Hammon N."/>
            <person name="Israni S."/>
            <person name="Pitluck S."/>
            <person name="Goltsman E.G."/>
            <person name="Martinez M."/>
            <person name="Schmutz J."/>
            <person name="Larimer F."/>
            <person name="Land M."/>
            <person name="Hauser L."/>
            <person name="Kyrpides N."/>
            <person name="Kim E."/>
            <person name="Boone D.R."/>
            <person name="Brockman F."/>
            <person name="Culley D."/>
            <person name="Ferry J."/>
            <person name="Gunsalus R."/>
            <person name="McInerney M.J."/>
            <person name="Morrison M."/>
            <person name="Plugge C."/>
            <person name="Rohlin L."/>
            <person name="Scholten J."/>
            <person name="Sieber J."/>
            <person name="Stams A.J.M."/>
            <person name="Worm P."/>
            <person name="Henstra A.M."/>
            <person name="Richardson P."/>
        </authorList>
    </citation>
    <scope>NUCLEOTIDE SEQUENCE [LARGE SCALE GENOMIC DNA]</scope>
    <source>
        <strain evidence="13">DSM 10017 / MPOB</strain>
    </source>
</reference>
<feature type="domain" description="Phospholipid/glycerol acyltransferase" evidence="11">
    <location>
        <begin position="74"/>
        <end position="186"/>
    </location>
</feature>
<evidence type="ECO:0000256" key="6">
    <source>
        <dbReference type="ARBA" id="ARBA00016139"/>
    </source>
</evidence>
<evidence type="ECO:0000256" key="2">
    <source>
        <dbReference type="ARBA" id="ARBA00004728"/>
    </source>
</evidence>
<keyword evidence="13" id="KW-1185">Reference proteome</keyword>
<dbReference type="Proteomes" id="UP000001784">
    <property type="component" value="Chromosome"/>
</dbReference>
<protein>
    <recommendedName>
        <fullName evidence="6 9">1-acyl-sn-glycerol-3-phosphate acyltransferase</fullName>
        <ecNumber evidence="5 9">2.3.1.51</ecNumber>
    </recommendedName>
</protein>
<dbReference type="GO" id="GO:0016020">
    <property type="term" value="C:membrane"/>
    <property type="evidence" value="ECO:0007669"/>
    <property type="project" value="InterPro"/>
</dbReference>
<dbReference type="InterPro" id="IPR002123">
    <property type="entry name" value="Plipid/glycerol_acylTrfase"/>
</dbReference>
<keyword evidence="9" id="KW-0444">Lipid biosynthesis</keyword>
<dbReference type="InParanoid" id="A0LGT1"/>
<dbReference type="PANTHER" id="PTHR10434:SF11">
    <property type="entry name" value="1-ACYL-SN-GLYCEROL-3-PHOSPHATE ACYLTRANSFERASE"/>
    <property type="match status" value="1"/>
</dbReference>
<evidence type="ECO:0000256" key="10">
    <source>
        <dbReference type="SAM" id="Phobius"/>
    </source>
</evidence>
<dbReference type="FunCoup" id="A0LGT1">
    <property type="interactions" value="310"/>
</dbReference>
<accession>A0LGT1</accession>
<gene>
    <name evidence="12" type="ordered locus">Sfum_0937</name>
</gene>
<evidence type="ECO:0000256" key="3">
    <source>
        <dbReference type="ARBA" id="ARBA00005189"/>
    </source>
</evidence>
<feature type="transmembrane region" description="Helical" evidence="10">
    <location>
        <begin position="7"/>
        <end position="31"/>
    </location>
</feature>
<evidence type="ECO:0000256" key="9">
    <source>
        <dbReference type="RuleBase" id="RU361267"/>
    </source>
</evidence>
<evidence type="ECO:0000256" key="5">
    <source>
        <dbReference type="ARBA" id="ARBA00013211"/>
    </source>
</evidence>
<dbReference type="eggNOG" id="COG0204">
    <property type="taxonomic scope" value="Bacteria"/>
</dbReference>
<evidence type="ECO:0000259" key="11">
    <source>
        <dbReference type="SMART" id="SM00563"/>
    </source>
</evidence>
<dbReference type="SUPFAM" id="SSF69593">
    <property type="entry name" value="Glycerol-3-phosphate (1)-acyltransferase"/>
    <property type="match status" value="1"/>
</dbReference>
<dbReference type="EC" id="2.3.1.51" evidence="5 9"/>
<comment type="domain">
    <text evidence="9">The HXXXXD motif is essential for acyltransferase activity and may constitute the binding site for the phosphate moiety of the glycerol-3-phosphate.</text>
</comment>
<dbReference type="EMBL" id="CP000478">
    <property type="protein sequence ID" value="ABK16633.1"/>
    <property type="molecule type" value="Genomic_DNA"/>
</dbReference>
<sequence>MISILKSIWIWVAMISLIVLWLPLLGIIWLFDRNPVRFRTGRWFRRLGVSMVKCNPAWRVHVSGVENFEPERAYVVVSNHQSLADIPLISLLPWEMKWIAKAELFRLPFVGWMMRMAGDIPLDRGQRSGAPALLRAKKYLQQKCPVMIFPEGTRSPDGSVKGFTDGAFLLAIKAGVPVLPLAVEGSYAALRKNSWRFGEPQDVYLTVLPPVDTTGLSSRDVESLRERSRRMIEEEVLKCREATGKSLSDRSLL</sequence>
<keyword evidence="9" id="KW-0443">Lipid metabolism</keyword>
<keyword evidence="10" id="KW-0812">Transmembrane</keyword>
<comment type="pathway">
    <text evidence="3">Lipid metabolism.</text>
</comment>
<dbReference type="UniPathway" id="UPA00557">
    <property type="reaction ID" value="UER00613"/>
</dbReference>
<dbReference type="STRING" id="335543.Sfum_0937"/>
<dbReference type="GO" id="GO:0006654">
    <property type="term" value="P:phosphatidic acid biosynthetic process"/>
    <property type="evidence" value="ECO:0007669"/>
    <property type="project" value="TreeGrafter"/>
</dbReference>
<dbReference type="PANTHER" id="PTHR10434">
    <property type="entry name" value="1-ACYL-SN-GLYCEROL-3-PHOSPHATE ACYLTRANSFERASE"/>
    <property type="match status" value="1"/>
</dbReference>
<comment type="catalytic activity">
    <reaction evidence="1 9">
        <text>a 1-acyl-sn-glycero-3-phosphate + an acyl-CoA = a 1,2-diacyl-sn-glycero-3-phosphate + CoA</text>
        <dbReference type="Rhea" id="RHEA:19709"/>
        <dbReference type="ChEBI" id="CHEBI:57287"/>
        <dbReference type="ChEBI" id="CHEBI:57970"/>
        <dbReference type="ChEBI" id="CHEBI:58342"/>
        <dbReference type="ChEBI" id="CHEBI:58608"/>
        <dbReference type="EC" id="2.3.1.51"/>
    </reaction>
</comment>
<dbReference type="GO" id="GO:0016024">
    <property type="term" value="P:CDP-diacylglycerol biosynthetic process"/>
    <property type="evidence" value="ECO:0007669"/>
    <property type="project" value="UniProtKB-UniPathway"/>
</dbReference>
<dbReference type="InterPro" id="IPR004552">
    <property type="entry name" value="AGP_acyltrans"/>
</dbReference>
<evidence type="ECO:0000313" key="12">
    <source>
        <dbReference type="EMBL" id="ABK16633.1"/>
    </source>
</evidence>
<evidence type="ECO:0000256" key="8">
    <source>
        <dbReference type="ARBA" id="ARBA00023315"/>
    </source>
</evidence>
<dbReference type="KEGG" id="sfu:Sfum_0937"/>
<proteinExistence type="inferred from homology"/>
<dbReference type="AlphaFoldDB" id="A0LGT1"/>
<comment type="similarity">
    <text evidence="4 9">Belongs to the 1-acyl-sn-glycerol-3-phosphate acyltransferase family.</text>
</comment>
<dbReference type="HOGENOM" id="CLU_027938_6_2_7"/>
<keyword evidence="10" id="KW-1133">Transmembrane helix</keyword>
<organism evidence="12 13">
    <name type="scientific">Syntrophobacter fumaroxidans (strain DSM 10017 / MPOB)</name>
    <dbReference type="NCBI Taxonomy" id="335543"/>
    <lineage>
        <taxon>Bacteria</taxon>
        <taxon>Pseudomonadati</taxon>
        <taxon>Thermodesulfobacteriota</taxon>
        <taxon>Syntrophobacteria</taxon>
        <taxon>Syntrophobacterales</taxon>
        <taxon>Syntrophobacteraceae</taxon>
        <taxon>Syntrophobacter</taxon>
    </lineage>
</organism>
<dbReference type="SMART" id="SM00563">
    <property type="entry name" value="PlsC"/>
    <property type="match status" value="1"/>
</dbReference>
<keyword evidence="7 9" id="KW-0808">Transferase</keyword>
<keyword evidence="9" id="KW-1208">Phospholipid metabolism</keyword>
<keyword evidence="9" id="KW-0594">Phospholipid biosynthesis</keyword>
<keyword evidence="10" id="KW-0472">Membrane</keyword>
<dbReference type="CDD" id="cd07989">
    <property type="entry name" value="LPLAT_AGPAT-like"/>
    <property type="match status" value="1"/>
</dbReference>
<evidence type="ECO:0000256" key="4">
    <source>
        <dbReference type="ARBA" id="ARBA00008655"/>
    </source>
</evidence>
<dbReference type="GO" id="GO:0003841">
    <property type="term" value="F:1-acylglycerol-3-phosphate O-acyltransferase activity"/>
    <property type="evidence" value="ECO:0007669"/>
    <property type="project" value="UniProtKB-UniRule"/>
</dbReference>
<evidence type="ECO:0000256" key="1">
    <source>
        <dbReference type="ARBA" id="ARBA00001141"/>
    </source>
</evidence>
<dbReference type="RefSeq" id="WP_011697804.1">
    <property type="nucleotide sequence ID" value="NC_008554.1"/>
</dbReference>
<name>A0LGT1_SYNFM</name>
<dbReference type="OrthoDB" id="9809618at2"/>
<evidence type="ECO:0000256" key="7">
    <source>
        <dbReference type="ARBA" id="ARBA00022679"/>
    </source>
</evidence>
<comment type="pathway">
    <text evidence="2">Phospholipid metabolism; CDP-diacylglycerol biosynthesis; CDP-diacylglycerol from sn-glycerol 3-phosphate: step 2/3.</text>
</comment>
<evidence type="ECO:0000313" key="13">
    <source>
        <dbReference type="Proteomes" id="UP000001784"/>
    </source>
</evidence>